<protein>
    <submittedName>
        <fullName evidence="1">Uncharacterized protein</fullName>
    </submittedName>
</protein>
<evidence type="ECO:0000313" key="1">
    <source>
        <dbReference type="EMBL" id="ACO25761.1"/>
    </source>
</evidence>
<keyword evidence="1" id="KW-0614">Plasmid</keyword>
<organism evidence="1 2">
    <name type="scientific">Bacillus cereus (strain 03BB102)</name>
    <dbReference type="NCBI Taxonomy" id="572264"/>
    <lineage>
        <taxon>Bacteria</taxon>
        <taxon>Bacillati</taxon>
        <taxon>Bacillota</taxon>
        <taxon>Bacilli</taxon>
        <taxon>Bacillales</taxon>
        <taxon>Bacillaceae</taxon>
        <taxon>Bacillus</taxon>
        <taxon>Bacillus cereus group</taxon>
    </lineage>
</organism>
<dbReference type="KEGG" id="bcx:BCA_A0110"/>
<name>A0A125YA21_BACC3</name>
<sequence length="70" mass="8307">MSIIRGTVQVKPKMSFLIVQNLTTIKGSLLKLEANNYLWKWRRGFNGFVHWFGYSVNRSRYNNYLIVIKP</sequence>
<gene>
    <name evidence="1" type="ordered locus">BCA_A0110</name>
</gene>
<evidence type="ECO:0000313" key="2">
    <source>
        <dbReference type="Proteomes" id="UP000002210"/>
    </source>
</evidence>
<dbReference type="EMBL" id="CP001406">
    <property type="protein sequence ID" value="ACO25761.1"/>
    <property type="molecule type" value="Genomic_DNA"/>
</dbReference>
<geneLocation type="plasmid" evidence="1 2">
    <name>p03BB102_179</name>
</geneLocation>
<accession>A0A125YA21</accession>
<dbReference type="AlphaFoldDB" id="A0A125YA21"/>
<proteinExistence type="predicted"/>
<reference evidence="1 2" key="1">
    <citation type="submission" date="2009-02" db="EMBL/GenBank/DDBJ databases">
        <title>Genome sequence of Bacillus cereus 03BB102.</title>
        <authorList>
            <person name="Dodson R.J."/>
            <person name="Jackson P."/>
            <person name="Munk A.C."/>
            <person name="Brettin T."/>
            <person name="Bruce D."/>
            <person name="Detter C."/>
            <person name="Tapia R."/>
            <person name="Han C."/>
            <person name="Sutton G."/>
            <person name="Sims D."/>
        </authorList>
    </citation>
    <scope>NUCLEOTIDE SEQUENCE [LARGE SCALE GENOMIC DNA]</scope>
    <source>
        <strain evidence="1 2">03BB102</strain>
        <plasmid evidence="2">Plasmid p03BB102_179</plasmid>
    </source>
</reference>
<dbReference type="Proteomes" id="UP000002210">
    <property type="component" value="Plasmid p03BB102_179"/>
</dbReference>